<keyword evidence="2" id="KW-0472">Membrane</keyword>
<accession>A0A0G4FRA1</accession>
<protein>
    <submittedName>
        <fullName evidence="3">Uncharacterized protein</fullName>
    </submittedName>
</protein>
<evidence type="ECO:0000256" key="1">
    <source>
        <dbReference type="SAM" id="MobiDB-lite"/>
    </source>
</evidence>
<sequence length="234" mass="25833">MSASNRASKYVFHPEDVESQQHQQQHAQQEHRLPSVTVTRAMEAQQAAVHRKLRSRQRRGSCWILAICLGIVIAVVCISVYYYDVSDRGRRRGGSNDRPSRQERGRGALPEAEAVEPPGAGEGGADASFRSDTDDNQTRRRLDLFSLLGFKLEKQAAKMEKLEAKFYKKEAMFGGLLGGFGLGYGAPFGGFGGGYGGGYGYGYEQGGGYGYEEGGGYEYRYEGGEYGYDGYRIR</sequence>
<dbReference type="AlphaFoldDB" id="A0A0G4FRA1"/>
<reference evidence="3" key="1">
    <citation type="submission" date="2014-11" db="EMBL/GenBank/DDBJ databases">
        <authorList>
            <person name="Otto D Thomas"/>
            <person name="Naeem Raeece"/>
        </authorList>
    </citation>
    <scope>NUCLEOTIDE SEQUENCE</scope>
</reference>
<evidence type="ECO:0000256" key="2">
    <source>
        <dbReference type="SAM" id="Phobius"/>
    </source>
</evidence>
<keyword evidence="2" id="KW-1133">Transmembrane helix</keyword>
<feature type="transmembrane region" description="Helical" evidence="2">
    <location>
        <begin position="62"/>
        <end position="83"/>
    </location>
</feature>
<feature type="region of interest" description="Disordered" evidence="1">
    <location>
        <begin position="89"/>
        <end position="135"/>
    </location>
</feature>
<feature type="compositionally biased region" description="Low complexity" evidence="1">
    <location>
        <begin position="107"/>
        <end position="119"/>
    </location>
</feature>
<name>A0A0G4FRA1_9ALVE</name>
<dbReference type="EMBL" id="CDMZ01000547">
    <property type="protein sequence ID" value="CEM16571.1"/>
    <property type="molecule type" value="Genomic_DNA"/>
</dbReference>
<dbReference type="VEuPathDB" id="CryptoDB:Cvel_18221"/>
<proteinExistence type="predicted"/>
<gene>
    <name evidence="3" type="ORF">Cvel_18221</name>
</gene>
<feature type="compositionally biased region" description="Basic and acidic residues" evidence="1">
    <location>
        <begin position="94"/>
        <end position="106"/>
    </location>
</feature>
<evidence type="ECO:0000313" key="3">
    <source>
        <dbReference type="EMBL" id="CEM16571.1"/>
    </source>
</evidence>
<keyword evidence="2" id="KW-0812">Transmembrane</keyword>
<organism evidence="3">
    <name type="scientific">Chromera velia CCMP2878</name>
    <dbReference type="NCBI Taxonomy" id="1169474"/>
    <lineage>
        <taxon>Eukaryota</taxon>
        <taxon>Sar</taxon>
        <taxon>Alveolata</taxon>
        <taxon>Colpodellida</taxon>
        <taxon>Chromeraceae</taxon>
        <taxon>Chromera</taxon>
    </lineage>
</organism>